<dbReference type="InParanoid" id="M5DYE9"/>
<comment type="caution">
    <text evidence="2">The sequence shown here is derived from an EMBL/GenBank/DDBJ whole genome shotgun (WGS) entry which is preliminary data.</text>
</comment>
<proteinExistence type="predicted"/>
<dbReference type="GO" id="GO:0005975">
    <property type="term" value="P:carbohydrate metabolic process"/>
    <property type="evidence" value="ECO:0007669"/>
    <property type="project" value="InterPro"/>
</dbReference>
<dbReference type="InterPro" id="IPR024705">
    <property type="entry name" value="Ssp411"/>
</dbReference>
<dbReference type="OrthoDB" id="9762614at2"/>
<dbReference type="EMBL" id="CAUI01000005">
    <property type="protein sequence ID" value="CCU78624.1"/>
    <property type="molecule type" value="Genomic_DNA"/>
</dbReference>
<protein>
    <submittedName>
        <fullName evidence="2">Thymidylate kinase</fullName>
        <ecNumber evidence="2">2.7.4.9</ecNumber>
    </submittedName>
</protein>
<dbReference type="STRING" id="1293054.HSACCH_00767"/>
<dbReference type="SUPFAM" id="SSF52833">
    <property type="entry name" value="Thioredoxin-like"/>
    <property type="match status" value="1"/>
</dbReference>
<dbReference type="PANTHER" id="PTHR42899:SF1">
    <property type="entry name" value="SPERMATOGENESIS-ASSOCIATED PROTEIN 20"/>
    <property type="match status" value="1"/>
</dbReference>
<keyword evidence="3" id="KW-1185">Reference proteome</keyword>
<dbReference type="PIRSF" id="PIRSF006402">
    <property type="entry name" value="UCP006402_thioredoxin"/>
    <property type="match status" value="1"/>
</dbReference>
<sequence>MAAFNHLKNETSPYLKQHADNPVDWYPWGEEAFNEAERRGVPIFLSIGYSTCHWCHVMERESFTDQETAALINKYFVAVKVDREERPDIDQVYMDVCKAMTGSGGWPLSIFMTADKKPFFAATYIPREDKYGRKGLLSLLPQIYDLWMNDRGELLNSSQNVINHLKKEQNNSQQNLELDQEIITETLNILSKIYDEEYAGFGSEPKFPMPHYLIFLLDQWQENSENKYLEMTETSLDSMRAGGIFDQLGGGFHRYSTDREWDIPHFEKMLYDQALLIYSYAEAYQITNKNIYLETINKTAAYLKREMRDENGCFYSAEDADSEGIEGEFYFWEKEEIENILSETEYQEFLEVFKVQNQKRITLSLKQAQDFAKLPEIKAKLFEKRKKRIRPAKDKKILTDWNGLAVAGLAKAGFVTNNPEYISMAEKNADFIFENMRDQSGNLIHSYYQDSFSKVDNLNDYAYLLWAFVELYQATLKNKYLIRAEKIVNKMIDRFWDQKSGGFYFTAVENDELFLRQKKNEDSAIPSANSIASYNMLKLSHLLDNYDLREKVDQMLSSFASEIMRSPVSHIYMLLSLKYLENPFKKINIYGSLDDPQVKELLAYLRHNYNPKILLNSSLASDKSGFSLCSNFVCGEITDDLNDIISDI</sequence>
<reference evidence="3" key="1">
    <citation type="journal article" date="2013" name="Genome Announc.">
        <title>Genome Sequence of Halanaerobium saccharolyticum subsp. saccharolyticum Strain DSM 6643T, a Halophilic Hydrogen-Producing Bacterium.</title>
        <authorList>
            <person name="Kivisto A."/>
            <person name="Larjo A."/>
            <person name="Ciranna A."/>
            <person name="Santala V."/>
            <person name="Roos C."/>
            <person name="Karp M."/>
        </authorList>
    </citation>
    <scope>NUCLEOTIDE SEQUENCE [LARGE SCALE GENOMIC DNA]</scope>
    <source>
        <strain evidence="3">DSM 6643</strain>
    </source>
</reference>
<dbReference type="InterPro" id="IPR004879">
    <property type="entry name" value="Ssp411-like_TRX"/>
</dbReference>
<dbReference type="EC" id="2.7.4.9" evidence="2"/>
<dbReference type="PANTHER" id="PTHR42899">
    <property type="entry name" value="SPERMATOGENESIS-ASSOCIATED PROTEIN 20"/>
    <property type="match status" value="1"/>
</dbReference>
<keyword evidence="2" id="KW-0418">Kinase</keyword>
<organism evidence="2 3">
    <name type="scientific">Halanaerobium saccharolyticum subsp. saccharolyticum DSM 6643</name>
    <dbReference type="NCBI Taxonomy" id="1293054"/>
    <lineage>
        <taxon>Bacteria</taxon>
        <taxon>Bacillati</taxon>
        <taxon>Bacillota</taxon>
        <taxon>Clostridia</taxon>
        <taxon>Halanaerobiales</taxon>
        <taxon>Halanaerobiaceae</taxon>
        <taxon>Halanaerobium</taxon>
    </lineage>
</organism>
<feature type="domain" description="Spermatogenesis-associated protein 20-like TRX" evidence="1">
    <location>
        <begin position="5"/>
        <end position="165"/>
    </location>
</feature>
<dbReference type="Gene3D" id="1.50.10.10">
    <property type="match status" value="2"/>
</dbReference>
<evidence type="ECO:0000259" key="1">
    <source>
        <dbReference type="Pfam" id="PF03190"/>
    </source>
</evidence>
<dbReference type="CDD" id="cd02955">
    <property type="entry name" value="SSP411"/>
    <property type="match status" value="1"/>
</dbReference>
<dbReference type="GO" id="GO:0004798">
    <property type="term" value="F:dTMP kinase activity"/>
    <property type="evidence" value="ECO:0007669"/>
    <property type="project" value="UniProtKB-EC"/>
</dbReference>
<dbReference type="InterPro" id="IPR008928">
    <property type="entry name" value="6-hairpin_glycosidase_sf"/>
</dbReference>
<name>M5DYE9_9FIRM</name>
<accession>M5DYE9</accession>
<dbReference type="InterPro" id="IPR012341">
    <property type="entry name" value="6hp_glycosidase-like_sf"/>
</dbReference>
<gene>
    <name evidence="2" type="ORF">HSACCH_00767</name>
</gene>
<evidence type="ECO:0000313" key="2">
    <source>
        <dbReference type="EMBL" id="CCU78624.1"/>
    </source>
</evidence>
<keyword evidence="2" id="KW-0808">Transferase</keyword>
<dbReference type="eggNOG" id="COG1331">
    <property type="taxonomic scope" value="Bacteria"/>
</dbReference>
<dbReference type="Pfam" id="PF03190">
    <property type="entry name" value="Thioredox_DsbH"/>
    <property type="match status" value="1"/>
</dbReference>
<dbReference type="Gene3D" id="3.40.30.10">
    <property type="entry name" value="Glutaredoxin"/>
    <property type="match status" value="1"/>
</dbReference>
<dbReference type="FunCoup" id="M5DYE9">
    <property type="interactions" value="283"/>
</dbReference>
<dbReference type="Proteomes" id="UP000012063">
    <property type="component" value="Unassembled WGS sequence"/>
</dbReference>
<dbReference type="AlphaFoldDB" id="M5DYE9"/>
<dbReference type="InterPro" id="IPR036249">
    <property type="entry name" value="Thioredoxin-like_sf"/>
</dbReference>
<dbReference type="SUPFAM" id="SSF48208">
    <property type="entry name" value="Six-hairpin glycosidases"/>
    <property type="match status" value="1"/>
</dbReference>
<evidence type="ECO:0000313" key="3">
    <source>
        <dbReference type="Proteomes" id="UP000012063"/>
    </source>
</evidence>